<dbReference type="VEuPathDB" id="FungiDB:GGTG_10554"/>
<comment type="similarity">
    <text evidence="1">Belongs to the GST superfamily.</text>
</comment>
<dbReference type="GO" id="GO:0005737">
    <property type="term" value="C:cytoplasm"/>
    <property type="evidence" value="ECO:0007669"/>
    <property type="project" value="TreeGrafter"/>
</dbReference>
<dbReference type="eggNOG" id="KOG2903">
    <property type="taxonomic scope" value="Eukaryota"/>
</dbReference>
<dbReference type="SFLD" id="SFLDG01148">
    <property type="entry name" value="Xi_(cytGST)"/>
    <property type="match status" value="1"/>
</dbReference>
<reference evidence="4" key="4">
    <citation type="journal article" date="2015" name="G3 (Bethesda)">
        <title>Genome sequences of three phytopathogenic species of the Magnaporthaceae family of fungi.</title>
        <authorList>
            <person name="Okagaki L.H."/>
            <person name="Nunes C.C."/>
            <person name="Sailsbery J."/>
            <person name="Clay B."/>
            <person name="Brown D."/>
            <person name="John T."/>
            <person name="Oh Y."/>
            <person name="Young N."/>
            <person name="Fitzgerald M."/>
            <person name="Haas B.J."/>
            <person name="Zeng Q."/>
            <person name="Young S."/>
            <person name="Adiconis X."/>
            <person name="Fan L."/>
            <person name="Levin J.Z."/>
            <person name="Mitchell T.K."/>
            <person name="Okubara P.A."/>
            <person name="Farman M.L."/>
            <person name="Kohn L.M."/>
            <person name="Birren B."/>
            <person name="Ma L.-J."/>
            <person name="Dean R.A."/>
        </authorList>
    </citation>
    <scope>NUCLEOTIDE SEQUENCE</scope>
    <source>
        <strain evidence="4">R3-111a-1</strain>
    </source>
</reference>
<dbReference type="PANTHER" id="PTHR32419">
    <property type="entry name" value="GLUTATHIONYL-HYDROQUINONE REDUCTASE"/>
    <property type="match status" value="1"/>
</dbReference>
<keyword evidence="5" id="KW-1185">Reference proteome</keyword>
<dbReference type="Gene3D" id="1.20.1050.10">
    <property type="match status" value="1"/>
</dbReference>
<evidence type="ECO:0000256" key="1">
    <source>
        <dbReference type="ARBA" id="ARBA00007409"/>
    </source>
</evidence>
<dbReference type="Proteomes" id="UP000006039">
    <property type="component" value="Unassembled WGS sequence"/>
</dbReference>
<dbReference type="SFLD" id="SFLDS00019">
    <property type="entry name" value="Glutathione_Transferase_(cytos"/>
    <property type="match status" value="1"/>
</dbReference>
<dbReference type="SUPFAM" id="SSF47616">
    <property type="entry name" value="GST C-terminal domain-like"/>
    <property type="match status" value="1"/>
</dbReference>
<dbReference type="GO" id="GO:0004364">
    <property type="term" value="F:glutathione transferase activity"/>
    <property type="evidence" value="ECO:0007669"/>
    <property type="project" value="InterPro"/>
</dbReference>
<dbReference type="Gene3D" id="3.40.30.10">
    <property type="entry name" value="Glutaredoxin"/>
    <property type="match status" value="1"/>
</dbReference>
<dbReference type="Pfam" id="PF13410">
    <property type="entry name" value="GST_C_2"/>
    <property type="match status" value="1"/>
</dbReference>
<dbReference type="AlphaFoldDB" id="J3PAM9"/>
<accession>J3PAM9</accession>
<organism evidence="3">
    <name type="scientific">Gaeumannomyces tritici (strain R3-111a-1)</name>
    <name type="common">Wheat and barley take-all root rot fungus</name>
    <name type="synonym">Gaeumannomyces graminis var. tritici</name>
    <dbReference type="NCBI Taxonomy" id="644352"/>
    <lineage>
        <taxon>Eukaryota</taxon>
        <taxon>Fungi</taxon>
        <taxon>Dikarya</taxon>
        <taxon>Ascomycota</taxon>
        <taxon>Pezizomycotina</taxon>
        <taxon>Sordariomycetes</taxon>
        <taxon>Sordariomycetidae</taxon>
        <taxon>Magnaporthales</taxon>
        <taxon>Magnaporthaceae</taxon>
        <taxon>Gaeumannomyces</taxon>
    </lineage>
</organism>
<proteinExistence type="inferred from homology"/>
<keyword evidence="3" id="KW-0808">Transferase</keyword>
<feature type="domain" description="GST N-terminal" evidence="2">
    <location>
        <begin position="50"/>
        <end position="154"/>
    </location>
</feature>
<dbReference type="CDD" id="cd03190">
    <property type="entry name" value="GST_C_Omega_like"/>
    <property type="match status" value="1"/>
</dbReference>
<protein>
    <submittedName>
        <fullName evidence="3">Glutathione S-transferase Gst3</fullName>
    </submittedName>
</protein>
<gene>
    <name evidence="4" type="primary">20351012</name>
    <name evidence="3" type="ORF">GGTG_10554</name>
</gene>
<dbReference type="HOGENOM" id="CLU_037263_0_1_1"/>
<sequence>MTSQAPAAAAAVLVATKHTPGTDESWHGKITPEGPFPPEKGRYRLYIGLFCPFAHRALIVRNLKGLQEFLPATVVKPYPKGNDNGWPGWRFPTSADEYPGADLDPLFGAIHLHDIYFKDDPQYKGRYTVPLLWDVKNSVAVNNESLELLRDLQTAFDPLLPEGSPERALTLYPEALRAEIDRIGGWMQDHLNVGVYKAGFAETQAEYDEHVPYVFAALNVLERMVHANGGPYLLGAQMTELDVRMYATLIRFDTVYAQHFKCNLGIIRHDYPQLHNWLKNLYWNVPAFRETTDFKHIKENYTKSHQSVNPRAITPLGPWPHIEEGYEPDLAKVRVGGVKMPCVVDLEAVTVGAVPELSTESGRKPEIHYLGTSVVISNITHCVDVASEAVRLDHTTGFIAREARGHRNRIKIEGH</sequence>
<evidence type="ECO:0000313" key="3">
    <source>
        <dbReference type="EMBL" id="EJT71295.1"/>
    </source>
</evidence>
<dbReference type="InterPro" id="IPR016639">
    <property type="entry name" value="GST_Omega/GSH"/>
</dbReference>
<dbReference type="Pfam" id="PF13409">
    <property type="entry name" value="GST_N_2"/>
    <property type="match status" value="1"/>
</dbReference>
<dbReference type="EMBL" id="GL385400">
    <property type="protein sequence ID" value="EJT71295.1"/>
    <property type="molecule type" value="Genomic_DNA"/>
</dbReference>
<dbReference type="PANTHER" id="PTHR32419:SF23">
    <property type="entry name" value="GLUTATHIONE S-TRANSFERASE (EUROFUNG)"/>
    <property type="match status" value="1"/>
</dbReference>
<reference evidence="5" key="1">
    <citation type="submission" date="2010-07" db="EMBL/GenBank/DDBJ databases">
        <title>The genome sequence of Gaeumannomyces graminis var. tritici strain R3-111a-1.</title>
        <authorList>
            <consortium name="The Broad Institute Genome Sequencing Platform"/>
            <person name="Ma L.-J."/>
            <person name="Dead R."/>
            <person name="Young S."/>
            <person name="Zeng Q."/>
            <person name="Koehrsen M."/>
            <person name="Alvarado L."/>
            <person name="Berlin A."/>
            <person name="Chapman S.B."/>
            <person name="Chen Z."/>
            <person name="Freedman E."/>
            <person name="Gellesch M."/>
            <person name="Goldberg J."/>
            <person name="Griggs A."/>
            <person name="Gujja S."/>
            <person name="Heilman E.R."/>
            <person name="Heiman D."/>
            <person name="Hepburn T."/>
            <person name="Howarth C."/>
            <person name="Jen D."/>
            <person name="Larson L."/>
            <person name="Mehta T."/>
            <person name="Neiman D."/>
            <person name="Pearson M."/>
            <person name="Roberts A."/>
            <person name="Saif S."/>
            <person name="Shea T."/>
            <person name="Shenoy N."/>
            <person name="Sisk P."/>
            <person name="Stolte C."/>
            <person name="Sykes S."/>
            <person name="Walk T."/>
            <person name="White J."/>
            <person name="Yandava C."/>
            <person name="Haas B."/>
            <person name="Nusbaum C."/>
            <person name="Birren B."/>
        </authorList>
    </citation>
    <scope>NUCLEOTIDE SEQUENCE [LARGE SCALE GENOMIC DNA]</scope>
    <source>
        <strain evidence="5">R3-111a-1</strain>
    </source>
</reference>
<dbReference type="InterPro" id="IPR047047">
    <property type="entry name" value="GST_Omega-like_C"/>
</dbReference>
<dbReference type="InterPro" id="IPR036249">
    <property type="entry name" value="Thioredoxin-like_sf"/>
</dbReference>
<name>J3PAM9_GAET3</name>
<evidence type="ECO:0000313" key="5">
    <source>
        <dbReference type="Proteomes" id="UP000006039"/>
    </source>
</evidence>
<dbReference type="RefSeq" id="XP_009226692.1">
    <property type="nucleotide sequence ID" value="XM_009228428.1"/>
</dbReference>
<dbReference type="SFLD" id="SFLDG01206">
    <property type="entry name" value="Xi.1"/>
    <property type="match status" value="1"/>
</dbReference>
<dbReference type="EnsemblFungi" id="EJT71295">
    <property type="protein sequence ID" value="EJT71295"/>
    <property type="gene ID" value="GGTG_10554"/>
</dbReference>
<evidence type="ECO:0000313" key="4">
    <source>
        <dbReference type="EnsemblFungi" id="EJT71295"/>
    </source>
</evidence>
<reference evidence="4" key="5">
    <citation type="submission" date="2018-04" db="UniProtKB">
        <authorList>
            <consortium name="EnsemblFungi"/>
        </authorList>
    </citation>
    <scope>IDENTIFICATION</scope>
    <source>
        <strain evidence="4">R3-111a-1</strain>
    </source>
</reference>
<dbReference type="InterPro" id="IPR004045">
    <property type="entry name" value="Glutathione_S-Trfase_N"/>
</dbReference>
<reference evidence="3" key="2">
    <citation type="submission" date="2010-07" db="EMBL/GenBank/DDBJ databases">
        <authorList>
            <consortium name="The Broad Institute Genome Sequencing Platform"/>
            <consortium name="Broad Institute Genome Sequencing Center for Infectious Disease"/>
            <person name="Ma L.-J."/>
            <person name="Dead R."/>
            <person name="Young S."/>
            <person name="Zeng Q."/>
            <person name="Koehrsen M."/>
            <person name="Alvarado L."/>
            <person name="Berlin A."/>
            <person name="Chapman S.B."/>
            <person name="Chen Z."/>
            <person name="Freedman E."/>
            <person name="Gellesch M."/>
            <person name="Goldberg J."/>
            <person name="Griggs A."/>
            <person name="Gujja S."/>
            <person name="Heilman E.R."/>
            <person name="Heiman D."/>
            <person name="Hepburn T."/>
            <person name="Howarth C."/>
            <person name="Jen D."/>
            <person name="Larson L."/>
            <person name="Mehta T."/>
            <person name="Neiman D."/>
            <person name="Pearson M."/>
            <person name="Roberts A."/>
            <person name="Saif S."/>
            <person name="Shea T."/>
            <person name="Shenoy N."/>
            <person name="Sisk P."/>
            <person name="Stolte C."/>
            <person name="Sykes S."/>
            <person name="Walk T."/>
            <person name="White J."/>
            <person name="Yandava C."/>
            <person name="Haas B."/>
            <person name="Nusbaum C."/>
            <person name="Birren B."/>
        </authorList>
    </citation>
    <scope>NUCLEOTIDE SEQUENCE</scope>
    <source>
        <strain evidence="3">R3-111a-1</strain>
    </source>
</reference>
<dbReference type="SUPFAM" id="SSF52833">
    <property type="entry name" value="Thioredoxin-like"/>
    <property type="match status" value="1"/>
</dbReference>
<dbReference type="STRING" id="644352.J3PAM9"/>
<dbReference type="GeneID" id="20351012"/>
<reference evidence="3" key="3">
    <citation type="submission" date="2010-09" db="EMBL/GenBank/DDBJ databases">
        <title>Annotation of Gaeumannomyces graminis var. tritici R3-111a-1.</title>
        <authorList>
            <consortium name="The Broad Institute Genome Sequencing Platform"/>
            <person name="Ma L.-J."/>
            <person name="Dead R."/>
            <person name="Young S.K."/>
            <person name="Zeng Q."/>
            <person name="Gargeya S."/>
            <person name="Fitzgerald M."/>
            <person name="Haas B."/>
            <person name="Abouelleil A."/>
            <person name="Alvarado L."/>
            <person name="Arachchi H.M."/>
            <person name="Berlin A."/>
            <person name="Brown A."/>
            <person name="Chapman S.B."/>
            <person name="Chen Z."/>
            <person name="Dunbar C."/>
            <person name="Freedman E."/>
            <person name="Gearin G."/>
            <person name="Gellesch M."/>
            <person name="Goldberg J."/>
            <person name="Griggs A."/>
            <person name="Gujja S."/>
            <person name="Heiman D."/>
            <person name="Howarth C."/>
            <person name="Larson L."/>
            <person name="Lui A."/>
            <person name="MacDonald P.J.P."/>
            <person name="Mehta T."/>
            <person name="Montmayeur A."/>
            <person name="Murphy C."/>
            <person name="Neiman D."/>
            <person name="Pearson M."/>
            <person name="Priest M."/>
            <person name="Roberts A."/>
            <person name="Saif S."/>
            <person name="Shea T."/>
            <person name="Shenoy N."/>
            <person name="Sisk P."/>
            <person name="Stolte C."/>
            <person name="Sykes S."/>
            <person name="Yandava C."/>
            <person name="Wortman J."/>
            <person name="Nusbaum C."/>
            <person name="Birren B."/>
        </authorList>
    </citation>
    <scope>NUCLEOTIDE SEQUENCE</scope>
    <source>
        <strain evidence="3">R3-111a-1</strain>
    </source>
</reference>
<dbReference type="InterPro" id="IPR036282">
    <property type="entry name" value="Glutathione-S-Trfase_C_sf"/>
</dbReference>
<dbReference type="OrthoDB" id="2309723at2759"/>
<evidence type="ECO:0000259" key="2">
    <source>
        <dbReference type="Pfam" id="PF13409"/>
    </source>
</evidence>
<dbReference type="InterPro" id="IPR040079">
    <property type="entry name" value="Glutathione_S-Trfase"/>
</dbReference>